<evidence type="ECO:0000259" key="1">
    <source>
        <dbReference type="Pfam" id="PF18997"/>
    </source>
</evidence>
<dbReference type="EMBL" id="UYRS01002757">
    <property type="protein sequence ID" value="VDK26009.1"/>
    <property type="molecule type" value="Genomic_DNA"/>
</dbReference>
<proteinExistence type="predicted"/>
<evidence type="ECO:0000313" key="2">
    <source>
        <dbReference type="EMBL" id="VDK26009.1"/>
    </source>
</evidence>
<accession>A0A3P6NRK4</accession>
<dbReference type="Proteomes" id="UP000282613">
    <property type="component" value="Unassembled WGS sequence"/>
</dbReference>
<dbReference type="Pfam" id="PF18997">
    <property type="entry name" value="DUF5727"/>
    <property type="match status" value="1"/>
</dbReference>
<name>A0A3P6NRK4_TAEAS</name>
<sequence length="194" mass="22030">MISTTYFVPYCRFPTPEPGHVDMLTSFPFSRFVKGQKSFILAFGVKGAEGDEWAFLYENVSIACMWRGDKLRVNNNSACVPMLKHKALDLRAFYGRFRPRPGAQSDTFLFVTKRSYLTVTVDYTQNGTSPEVEECNSKFHTECNFPQSTGEHKNIEPTVIRLVSCSIANSVGNDRHHLISLQIAKLINPKLQRN</sequence>
<reference evidence="2 3" key="1">
    <citation type="submission" date="2018-11" db="EMBL/GenBank/DDBJ databases">
        <authorList>
            <consortium name="Pathogen Informatics"/>
        </authorList>
    </citation>
    <scope>NUCLEOTIDE SEQUENCE [LARGE SCALE GENOMIC DNA]</scope>
</reference>
<dbReference type="AlphaFoldDB" id="A0A3P6NRK4"/>
<feature type="domain" description="DUF5727" evidence="1">
    <location>
        <begin position="2"/>
        <end position="138"/>
    </location>
</feature>
<gene>
    <name evidence="2" type="ORF">TASK_LOCUS2736</name>
</gene>
<protein>
    <recommendedName>
        <fullName evidence="1">DUF5727 domain-containing protein</fullName>
    </recommendedName>
</protein>
<organism evidence="2 3">
    <name type="scientific">Taenia asiatica</name>
    <name type="common">Asian tapeworm</name>
    <dbReference type="NCBI Taxonomy" id="60517"/>
    <lineage>
        <taxon>Eukaryota</taxon>
        <taxon>Metazoa</taxon>
        <taxon>Spiralia</taxon>
        <taxon>Lophotrochozoa</taxon>
        <taxon>Platyhelminthes</taxon>
        <taxon>Cestoda</taxon>
        <taxon>Eucestoda</taxon>
        <taxon>Cyclophyllidea</taxon>
        <taxon>Taeniidae</taxon>
        <taxon>Taenia</taxon>
    </lineage>
</organism>
<evidence type="ECO:0000313" key="3">
    <source>
        <dbReference type="Proteomes" id="UP000282613"/>
    </source>
</evidence>
<dbReference type="InterPro" id="IPR043785">
    <property type="entry name" value="DUF5727"/>
</dbReference>
<keyword evidence="3" id="KW-1185">Reference proteome</keyword>